<comment type="caution">
    <text evidence="1">The sequence shown here is derived from an EMBL/GenBank/DDBJ whole genome shotgun (WGS) entry which is preliminary data.</text>
</comment>
<dbReference type="Proteomes" id="UP000403266">
    <property type="component" value="Unassembled WGS sequence"/>
</dbReference>
<dbReference type="AlphaFoldDB" id="A0A5N7MJG8"/>
<keyword evidence="2" id="KW-1185">Reference proteome</keyword>
<evidence type="ECO:0000313" key="1">
    <source>
        <dbReference type="EMBL" id="MPR26314.1"/>
    </source>
</evidence>
<dbReference type="EMBL" id="VOSK01000045">
    <property type="protein sequence ID" value="MPR26314.1"/>
    <property type="molecule type" value="Genomic_DNA"/>
</dbReference>
<protein>
    <submittedName>
        <fullName evidence="1">Uncharacterized protein</fullName>
    </submittedName>
</protein>
<gene>
    <name evidence="1" type="ORF">FS320_14020</name>
</gene>
<sequence>MVEVSLHSATPGSVAFLFHPSMVGGIDVFRSLSSLEDQYDLALLDGPEQGLASYTQAEAAKGIVSDALLLAFALTRQRGRPFSHRPLGSRHGSMDEYCLLALMSSLHNTASDVALEAAAYLDIASLDVVVTLAGEIVRQMDIGTLVFGPPSLPDFRAMMGYGPSEAVLVEATLGKAEFNFRN</sequence>
<reference evidence="1 2" key="1">
    <citation type="journal article" date="2019" name="Syst. Appl. Microbiol.">
        <title>Microvirga tunisiensis sp. nov., a root nodule symbiotic bacterium isolated from Lupinus micranthus and L. luteus grown in Northern Tunisia.</title>
        <authorList>
            <person name="Msaddak A."/>
            <person name="Rejili M."/>
            <person name="Duran D."/>
            <person name="Mars M."/>
            <person name="Palacios J.M."/>
            <person name="Ruiz-Argueso T."/>
            <person name="Rey L."/>
            <person name="Imperial J."/>
        </authorList>
    </citation>
    <scope>NUCLEOTIDE SEQUENCE [LARGE SCALE GENOMIC DNA]</scope>
    <source>
        <strain evidence="1 2">Lmie10</strain>
    </source>
</reference>
<evidence type="ECO:0000313" key="2">
    <source>
        <dbReference type="Proteomes" id="UP000403266"/>
    </source>
</evidence>
<organism evidence="1 2">
    <name type="scientific">Microvirga tunisiensis</name>
    <dbReference type="NCBI Taxonomy" id="2108360"/>
    <lineage>
        <taxon>Bacteria</taxon>
        <taxon>Pseudomonadati</taxon>
        <taxon>Pseudomonadota</taxon>
        <taxon>Alphaproteobacteria</taxon>
        <taxon>Hyphomicrobiales</taxon>
        <taxon>Methylobacteriaceae</taxon>
        <taxon>Microvirga</taxon>
    </lineage>
</organism>
<name>A0A5N7MJG8_9HYPH</name>
<dbReference type="RefSeq" id="WP_192926287.1">
    <property type="nucleotide sequence ID" value="NZ_VOSK01000045.1"/>
</dbReference>
<accession>A0A5N7MJG8</accession>
<proteinExistence type="predicted"/>